<dbReference type="GO" id="GO:0016209">
    <property type="term" value="F:antioxidant activity"/>
    <property type="evidence" value="ECO:0007669"/>
    <property type="project" value="InterPro"/>
</dbReference>
<dbReference type="GO" id="GO:0016491">
    <property type="term" value="F:oxidoreductase activity"/>
    <property type="evidence" value="ECO:0007669"/>
    <property type="project" value="InterPro"/>
</dbReference>
<evidence type="ECO:0000259" key="1">
    <source>
        <dbReference type="PROSITE" id="PS51352"/>
    </source>
</evidence>
<dbReference type="Pfam" id="PF00578">
    <property type="entry name" value="AhpC-TSA"/>
    <property type="match status" value="1"/>
</dbReference>
<dbReference type="EMBL" id="UINC01108945">
    <property type="protein sequence ID" value="SVC75432.1"/>
    <property type="molecule type" value="Genomic_DNA"/>
</dbReference>
<name>A0A382PTW1_9ZZZZ</name>
<dbReference type="InterPro" id="IPR000866">
    <property type="entry name" value="AhpC/TSA"/>
</dbReference>
<dbReference type="InterPro" id="IPR013766">
    <property type="entry name" value="Thioredoxin_domain"/>
</dbReference>
<proteinExistence type="predicted"/>
<dbReference type="AlphaFoldDB" id="A0A382PTW1"/>
<dbReference type="InterPro" id="IPR036249">
    <property type="entry name" value="Thioredoxin-like_sf"/>
</dbReference>
<protein>
    <recommendedName>
        <fullName evidence="1">Thioredoxin domain-containing protein</fullName>
    </recommendedName>
</protein>
<organism evidence="2">
    <name type="scientific">marine metagenome</name>
    <dbReference type="NCBI Taxonomy" id="408172"/>
    <lineage>
        <taxon>unclassified sequences</taxon>
        <taxon>metagenomes</taxon>
        <taxon>ecological metagenomes</taxon>
    </lineage>
</organism>
<reference evidence="2" key="1">
    <citation type="submission" date="2018-05" db="EMBL/GenBank/DDBJ databases">
        <authorList>
            <person name="Lanie J.A."/>
            <person name="Ng W.-L."/>
            <person name="Kazmierczak K.M."/>
            <person name="Andrzejewski T.M."/>
            <person name="Davidsen T.M."/>
            <person name="Wayne K.J."/>
            <person name="Tettelin H."/>
            <person name="Glass J.I."/>
            <person name="Rusch D."/>
            <person name="Podicherti R."/>
            <person name="Tsui H.-C.T."/>
            <person name="Winkler M.E."/>
        </authorList>
    </citation>
    <scope>NUCLEOTIDE SEQUENCE</scope>
</reference>
<gene>
    <name evidence="2" type="ORF">METZ01_LOCUS328286</name>
</gene>
<feature type="domain" description="Thioredoxin" evidence="1">
    <location>
        <begin position="1"/>
        <end position="46"/>
    </location>
</feature>
<dbReference type="InterPro" id="IPR050553">
    <property type="entry name" value="Thioredoxin_ResA/DsbE_sf"/>
</dbReference>
<feature type="non-terminal residue" evidence="2">
    <location>
        <position position="46"/>
    </location>
</feature>
<dbReference type="PROSITE" id="PS51352">
    <property type="entry name" value="THIOREDOXIN_2"/>
    <property type="match status" value="1"/>
</dbReference>
<dbReference type="Gene3D" id="3.40.30.10">
    <property type="entry name" value="Glutaredoxin"/>
    <property type="match status" value="1"/>
</dbReference>
<dbReference type="PANTHER" id="PTHR42852">
    <property type="entry name" value="THIOL:DISULFIDE INTERCHANGE PROTEIN DSBE"/>
    <property type="match status" value="1"/>
</dbReference>
<evidence type="ECO:0000313" key="2">
    <source>
        <dbReference type="EMBL" id="SVC75432.1"/>
    </source>
</evidence>
<dbReference type="CDD" id="cd02966">
    <property type="entry name" value="TlpA_like_family"/>
    <property type="match status" value="1"/>
</dbReference>
<accession>A0A382PTW1</accession>
<sequence>MLLDKPAPPFELQTLDGTKVDLASLSGKPVVLNFWSTWCEPCKLEH</sequence>
<dbReference type="PANTHER" id="PTHR42852:SF13">
    <property type="entry name" value="PROTEIN DIPZ"/>
    <property type="match status" value="1"/>
</dbReference>
<dbReference type="SUPFAM" id="SSF52833">
    <property type="entry name" value="Thioredoxin-like"/>
    <property type="match status" value="1"/>
</dbReference>